<dbReference type="PATRIC" id="fig|452.5.peg.233"/>
<dbReference type="RefSeq" id="WP_058482154.1">
    <property type="nucleotide sequence ID" value="NZ_CAAAII010000009.1"/>
</dbReference>
<evidence type="ECO:0000313" key="2">
    <source>
        <dbReference type="EMBL" id="KTD66151.1"/>
    </source>
</evidence>
<accession>A0A0W0ZAJ9</accession>
<keyword evidence="3" id="KW-1185">Reference proteome</keyword>
<dbReference type="STRING" id="452.Lspi_0214"/>
<dbReference type="OrthoDB" id="5652348at2"/>
<dbReference type="Proteomes" id="UP000054877">
    <property type="component" value="Unassembled WGS sequence"/>
</dbReference>
<reference evidence="2 3" key="1">
    <citation type="submission" date="2015-11" db="EMBL/GenBank/DDBJ databases">
        <title>Genomic analysis of 38 Legionella species identifies large and diverse effector repertoires.</title>
        <authorList>
            <person name="Burstein D."/>
            <person name="Amaro F."/>
            <person name="Zusman T."/>
            <person name="Lifshitz Z."/>
            <person name="Cohen O."/>
            <person name="Gilbert J.A."/>
            <person name="Pupko T."/>
            <person name="Shuman H.A."/>
            <person name="Segal G."/>
        </authorList>
    </citation>
    <scope>NUCLEOTIDE SEQUENCE [LARGE SCALE GENOMIC DNA]</scope>
    <source>
        <strain evidence="2 3">Mt.St.Helens-9</strain>
    </source>
</reference>
<dbReference type="AlphaFoldDB" id="A0A0W0ZAJ9"/>
<evidence type="ECO:0000313" key="3">
    <source>
        <dbReference type="Proteomes" id="UP000054877"/>
    </source>
</evidence>
<comment type="caution">
    <text evidence="2">The sequence shown here is derived from an EMBL/GenBank/DDBJ whole genome shotgun (WGS) entry which is preliminary data.</text>
</comment>
<organism evidence="2 3">
    <name type="scientific">Legionella spiritensis</name>
    <dbReference type="NCBI Taxonomy" id="452"/>
    <lineage>
        <taxon>Bacteria</taxon>
        <taxon>Pseudomonadati</taxon>
        <taxon>Pseudomonadota</taxon>
        <taxon>Gammaproteobacteria</taxon>
        <taxon>Legionellales</taxon>
        <taxon>Legionellaceae</taxon>
        <taxon>Legionella</taxon>
    </lineage>
</organism>
<dbReference type="EMBL" id="LNYX01000002">
    <property type="protein sequence ID" value="KTD66151.1"/>
    <property type="molecule type" value="Genomic_DNA"/>
</dbReference>
<gene>
    <name evidence="2" type="ORF">Lspi_0214</name>
</gene>
<evidence type="ECO:0000256" key="1">
    <source>
        <dbReference type="SAM" id="MobiDB-lite"/>
    </source>
</evidence>
<dbReference type="NCBIfam" id="NF043026">
    <property type="entry name" value="T4SS_AnkK"/>
    <property type="match status" value="1"/>
</dbReference>
<proteinExistence type="predicted"/>
<name>A0A0W0ZAJ9_LEGSP</name>
<feature type="region of interest" description="Disordered" evidence="1">
    <location>
        <begin position="135"/>
        <end position="155"/>
    </location>
</feature>
<dbReference type="InterPro" id="IPR049972">
    <property type="entry name" value="T4SS_AnkK"/>
</dbReference>
<sequence length="680" mass="77478">MPGTLKFENLTLGNESRTGHVVYTKALYRNGTGAKRVVYKENKYNDPFFSHLEVAFGGLAKRFLRPGLTCGQWLVSDHENVTGLLSEHMIYPVAKHSAPDATFYKLVREGKNQIRISHFVSPKPEECEEFEEFEEPEELEKSEKCSPEGSASDLASTPEKDIPIYFLNQFAPGFFASLLAACEQGKILFDFDSLASVLTTSYTLEEDDLHKGNFGFYLINDGGKPKVVFFKIDHDLMLSDSIMSHGYARVANWRHGTNAFAVTRRDLLHFPRLYDSRNYYWPTCKRTLANPIDYLKTYTNPLEIDAFIRLGTIPEFQKAKWLHFYKHTLIPPSIIAQSLSHAYDGNNASDRAQMALITNMVVARQAKLRAVLFSLPEFREFVETLSETDKQRILDDILVETEGGKQETRISRINKTILNHQQLCQSEDGFQEGDTPLHTAIRLGDYRYHETWDAFKQFAGKANKSGEKPLDVAVKMAQGFEGENGNDPRNNSFLIIKHLLNQGVSQTKSYRSLDKETKDKITNYRFRTIHMRKAVQAKDYEAIVTVLRDVGEDKRFSLKMKKELSLACMETFLARNTMKPAQLREVLLQLKTSLNGDRRTRSAPAPELQYIRQLRSELWIVRQIRGLLGGTSTKIAFNDLLDKKIAALSPPCYGCFSFFMRTQSPAMPEKSPVSDSLRAS</sequence>
<protein>
    <submittedName>
        <fullName evidence="2">Putative Substrate of the Dot/Icm secretion system</fullName>
    </submittedName>
</protein>